<keyword evidence="1" id="KW-0812">Transmembrane</keyword>
<dbReference type="Gene3D" id="1.10.1760.20">
    <property type="match status" value="1"/>
</dbReference>
<dbReference type="AlphaFoldDB" id="K9EAB8"/>
<evidence type="ECO:0000313" key="2">
    <source>
        <dbReference type="EMBL" id="EKU93648.1"/>
    </source>
</evidence>
<feature type="transmembrane region" description="Helical" evidence="1">
    <location>
        <begin position="80"/>
        <end position="100"/>
    </location>
</feature>
<accession>K9EAB8</accession>
<dbReference type="HOGENOM" id="CLU_090959_2_0_9"/>
<dbReference type="GO" id="GO:0015234">
    <property type="term" value="F:thiamine transmembrane transporter activity"/>
    <property type="evidence" value="ECO:0007669"/>
    <property type="project" value="InterPro"/>
</dbReference>
<keyword evidence="1" id="KW-0472">Membrane</keyword>
<dbReference type="InterPro" id="IPR012651">
    <property type="entry name" value="Thia_Transptr_ThiT"/>
</dbReference>
<organism evidence="2 3">
    <name type="scientific">Alloiococcus otitis ATCC 51267</name>
    <dbReference type="NCBI Taxonomy" id="883081"/>
    <lineage>
        <taxon>Bacteria</taxon>
        <taxon>Bacillati</taxon>
        <taxon>Bacillota</taxon>
        <taxon>Bacilli</taxon>
        <taxon>Lactobacillales</taxon>
        <taxon>Carnobacteriaceae</taxon>
        <taxon>Alloiococcus</taxon>
    </lineage>
</organism>
<feature type="transmembrane region" description="Helical" evidence="1">
    <location>
        <begin position="54"/>
        <end position="74"/>
    </location>
</feature>
<keyword evidence="3" id="KW-1185">Reference proteome</keyword>
<dbReference type="RefSeq" id="WP_003777530.1">
    <property type="nucleotide sequence ID" value="NZ_JH992958.1"/>
</dbReference>
<dbReference type="Proteomes" id="UP000009875">
    <property type="component" value="Unassembled WGS sequence"/>
</dbReference>
<name>K9EAB8_9LACT</name>
<dbReference type="STRING" id="883081.HMPREF9698_00765"/>
<keyword evidence="1" id="KW-1133">Transmembrane helix</keyword>
<protein>
    <recommendedName>
        <fullName evidence="4">Proton-coupled thiamine transporter YuaJ</fullName>
    </recommendedName>
</protein>
<evidence type="ECO:0000313" key="3">
    <source>
        <dbReference type="Proteomes" id="UP000009875"/>
    </source>
</evidence>
<proteinExistence type="predicted"/>
<dbReference type="NCBIfam" id="TIGR02357">
    <property type="entry name" value="ECF_ThiT_YuaJ"/>
    <property type="match status" value="1"/>
</dbReference>
<dbReference type="eggNOG" id="COG3859">
    <property type="taxonomic scope" value="Bacteria"/>
</dbReference>
<dbReference type="GO" id="GO:0005886">
    <property type="term" value="C:plasma membrane"/>
    <property type="evidence" value="ECO:0007669"/>
    <property type="project" value="InterPro"/>
</dbReference>
<dbReference type="EMBL" id="AGXA01000017">
    <property type="protein sequence ID" value="EKU93648.1"/>
    <property type="molecule type" value="Genomic_DNA"/>
</dbReference>
<evidence type="ECO:0000256" key="1">
    <source>
        <dbReference type="SAM" id="Phobius"/>
    </source>
</evidence>
<evidence type="ECO:0008006" key="4">
    <source>
        <dbReference type="Google" id="ProtNLM"/>
    </source>
</evidence>
<feature type="transmembrane region" description="Helical" evidence="1">
    <location>
        <begin position="150"/>
        <end position="176"/>
    </location>
</feature>
<sequence>MENNATRTFVEGALMIAVAQILSFIPTGIGSSFSVDISSIPIILFALRHGWKKGVIVSLAYGIFKIAIGDVQWLTFTQGMIEYTIPYFCMGFAGVFAGPLKKALAQDSDKRGIQIISVATLFAMVLRYFWHFVAGVIYWGEFAPEGWNEVVFSAVFNGASGLATALAVILVIGFLFKSSQRLFRPNFR</sequence>
<dbReference type="Pfam" id="PF09515">
    <property type="entry name" value="Thia_YuaJ"/>
    <property type="match status" value="1"/>
</dbReference>
<reference evidence="2 3" key="1">
    <citation type="submission" date="2012-09" db="EMBL/GenBank/DDBJ databases">
        <title>The Genome Sequence of Alloiococcus otitis ATCC 51267.</title>
        <authorList>
            <consortium name="The Broad Institute Genome Sequencing Platform"/>
            <person name="Earl A."/>
            <person name="Ward D."/>
            <person name="Feldgarden M."/>
            <person name="Gevers D."/>
            <person name="Huys G."/>
            <person name="Walker B."/>
            <person name="Young S.K."/>
            <person name="Zeng Q."/>
            <person name="Gargeya S."/>
            <person name="Fitzgerald M."/>
            <person name="Haas B."/>
            <person name="Abouelleil A."/>
            <person name="Alvarado L."/>
            <person name="Arachchi H.M."/>
            <person name="Berlin A.M."/>
            <person name="Chapman S.B."/>
            <person name="Goldberg J."/>
            <person name="Griggs A."/>
            <person name="Gujja S."/>
            <person name="Hansen M."/>
            <person name="Howarth C."/>
            <person name="Imamovic A."/>
            <person name="Larimer J."/>
            <person name="McCowen C."/>
            <person name="Montmayeur A."/>
            <person name="Murphy C."/>
            <person name="Neiman D."/>
            <person name="Pearson M."/>
            <person name="Priest M."/>
            <person name="Roberts A."/>
            <person name="Saif S."/>
            <person name="Shea T."/>
            <person name="Sisk P."/>
            <person name="Sykes S."/>
            <person name="Wortman J."/>
            <person name="Nusbaum C."/>
            <person name="Birren B."/>
        </authorList>
    </citation>
    <scope>NUCLEOTIDE SEQUENCE [LARGE SCALE GENOMIC DNA]</scope>
    <source>
        <strain evidence="2 3">ATCC 51267</strain>
    </source>
</reference>
<feature type="transmembrane region" description="Helical" evidence="1">
    <location>
        <begin position="112"/>
        <end position="130"/>
    </location>
</feature>
<comment type="caution">
    <text evidence="2">The sequence shown here is derived from an EMBL/GenBank/DDBJ whole genome shotgun (WGS) entry which is preliminary data.</text>
</comment>
<gene>
    <name evidence="2" type="ORF">HMPREF9698_00765</name>
</gene>